<evidence type="ECO:0000259" key="4">
    <source>
        <dbReference type="Pfam" id="PF06580"/>
    </source>
</evidence>
<dbReference type="PANTHER" id="PTHR34220:SF7">
    <property type="entry name" value="SENSOR HISTIDINE KINASE YPDA"/>
    <property type="match status" value="1"/>
</dbReference>
<dbReference type="InterPro" id="IPR008969">
    <property type="entry name" value="CarboxyPept-like_regulatory"/>
</dbReference>
<evidence type="ECO:0000256" key="3">
    <source>
        <dbReference type="SAM" id="Phobius"/>
    </source>
</evidence>
<evidence type="ECO:0000313" key="6">
    <source>
        <dbReference type="Proteomes" id="UP000029221"/>
    </source>
</evidence>
<dbReference type="eggNOG" id="COG0457">
    <property type="taxonomic scope" value="Bacteria"/>
</dbReference>
<dbReference type="InterPro" id="IPR036890">
    <property type="entry name" value="HATPase_C_sf"/>
</dbReference>
<dbReference type="InterPro" id="IPR019734">
    <property type="entry name" value="TPR_rpt"/>
</dbReference>
<comment type="caution">
    <text evidence="5">The sequence shown here is derived from an EMBL/GenBank/DDBJ whole genome shotgun (WGS) entry which is preliminary data.</text>
</comment>
<dbReference type="InterPro" id="IPR010559">
    <property type="entry name" value="Sig_transdc_His_kin_internal"/>
</dbReference>
<dbReference type="GO" id="GO:0016020">
    <property type="term" value="C:membrane"/>
    <property type="evidence" value="ECO:0007669"/>
    <property type="project" value="InterPro"/>
</dbReference>
<gene>
    <name evidence="5" type="ORF">JCM19294_2510</name>
</gene>
<feature type="transmembrane region" description="Helical" evidence="3">
    <location>
        <begin position="494"/>
        <end position="514"/>
    </location>
</feature>
<evidence type="ECO:0000256" key="1">
    <source>
        <dbReference type="PROSITE-ProRule" id="PRU00339"/>
    </source>
</evidence>
<sequence length="722" mass="81752">MLLISCTSLNAQSKFSKTKTEQTSLSISGKVLTEDGKPIVGVNIEGPNGRYASTDSRGNFQIPANYGDRLVIRGIDFETVYHTVYSNDDLEIRVTDEDDSLNDLTYSQAIDSAQVYFNKDPKKTADFLIAALSNNPKSLSKQQQAAAYEKLGDLYFNNKQYDLAIDNFKASINFIANKSVSLKRASALRENGNYQESIKAFIELGPFKNKDDEIKRLKGLADAYAATNDQQQAIAVYQKALLLSEEVGNLNEVTTLNTKIGNNLDRAGQTEKAEGYFNKAISNSTVEGRSNTIVTQSQTADFYNANQQYDKEIALRKKNIQLFEEEAKEKDSITPDREAFSDSSILSNKTAVITPEAPKLTLQKEQLKIATALKEQNKIDDAIDYYLKSLNEAEKNEDLDVLKDASKELSKLYRIKGNSSKALTYSEKYIEAVDQLYLEKENQLEEATRNAKELVAKQTRILTLEKDRKLTDNKLALASAEQALSIEANRRQRWIIYSLGAAVILLLTLAYFMYRNNKQQKINNHLLALKSLRSQMNPHFIFNALNSVNNFIATNDERKANKYLADFSKLMRSVLENSELDFIPASKEIELLNLYLHLEHERFKDKFEFELNVDPSIKESNIPVPPMLLQPIIENAVWHGLRYKKEKGLLKVSFEPHNQSGIKVVIQDNGIGREKSKELKTKHQKKRDSKGLGNIKNRIDLLNELHNKNITLTVEDANLKPI</sequence>
<dbReference type="Gene3D" id="3.30.565.10">
    <property type="entry name" value="Histidine kinase-like ATPase, C-terminal domain"/>
    <property type="match status" value="1"/>
</dbReference>
<dbReference type="SUPFAM" id="SSF49464">
    <property type="entry name" value="Carboxypeptidase regulatory domain-like"/>
    <property type="match status" value="1"/>
</dbReference>
<dbReference type="InterPro" id="IPR050640">
    <property type="entry name" value="Bact_2-comp_sensor_kinase"/>
</dbReference>
<keyword evidence="3" id="KW-0472">Membrane</keyword>
<evidence type="ECO:0000313" key="5">
    <source>
        <dbReference type="EMBL" id="GAK95728.1"/>
    </source>
</evidence>
<dbReference type="SMART" id="SM00028">
    <property type="entry name" value="TPR"/>
    <property type="match status" value="4"/>
</dbReference>
<feature type="coiled-coil region" evidence="2">
    <location>
        <begin position="430"/>
        <end position="457"/>
    </location>
</feature>
<organism evidence="5 6">
    <name type="scientific">Nonlabens tegetincola</name>
    <dbReference type="NCBI Taxonomy" id="323273"/>
    <lineage>
        <taxon>Bacteria</taxon>
        <taxon>Pseudomonadati</taxon>
        <taxon>Bacteroidota</taxon>
        <taxon>Flavobacteriia</taxon>
        <taxon>Flavobacteriales</taxon>
        <taxon>Flavobacteriaceae</taxon>
        <taxon>Nonlabens</taxon>
    </lineage>
</organism>
<accession>A0A090Q1X2</accession>
<dbReference type="Gene3D" id="1.25.40.10">
    <property type="entry name" value="Tetratricopeptide repeat domain"/>
    <property type="match status" value="3"/>
</dbReference>
<dbReference type="Pfam" id="PF06580">
    <property type="entry name" value="His_kinase"/>
    <property type="match status" value="1"/>
</dbReference>
<keyword evidence="3" id="KW-1133">Transmembrane helix</keyword>
<proteinExistence type="predicted"/>
<dbReference type="STRING" id="319236.BST91_12120"/>
<protein>
    <submittedName>
        <fullName evidence="5">Two-component sensor histidine kinase</fullName>
    </submittedName>
</protein>
<evidence type="ECO:0000256" key="2">
    <source>
        <dbReference type="SAM" id="Coils"/>
    </source>
</evidence>
<feature type="domain" description="Signal transduction histidine kinase internal region" evidence="4">
    <location>
        <begin position="529"/>
        <end position="607"/>
    </location>
</feature>
<keyword evidence="5" id="KW-0808">Transferase</keyword>
<dbReference type="eggNOG" id="COG2972">
    <property type="taxonomic scope" value="Bacteria"/>
</dbReference>
<keyword evidence="5" id="KW-0418">Kinase</keyword>
<keyword evidence="3" id="KW-0812">Transmembrane</keyword>
<reference evidence="5" key="1">
    <citation type="journal article" date="2014" name="Genome Announc.">
        <title>Draft Genome Sequences of Marine Flavobacterium Nonlabens Strains NR17, NR24, NR27, NR32, NR33, and Ara13.</title>
        <authorList>
            <person name="Nakanishi M."/>
            <person name="Meirelles P."/>
            <person name="Suzuki R."/>
            <person name="Takatani N."/>
            <person name="Mino S."/>
            <person name="Suda W."/>
            <person name="Oshima K."/>
            <person name="Hattori M."/>
            <person name="Ohkuma M."/>
            <person name="Hosokawa M."/>
            <person name="Miyashita K."/>
            <person name="Thompson F.L."/>
            <person name="Niwa A."/>
            <person name="Sawabe T."/>
            <person name="Sawabe T."/>
        </authorList>
    </citation>
    <scope>NUCLEOTIDE SEQUENCE [LARGE SCALE GENOMIC DNA]</scope>
    <source>
        <strain evidence="5">JCM 19294</strain>
    </source>
</reference>
<dbReference type="SUPFAM" id="SSF48452">
    <property type="entry name" value="TPR-like"/>
    <property type="match status" value="2"/>
</dbReference>
<dbReference type="Proteomes" id="UP000029221">
    <property type="component" value="Unassembled WGS sequence"/>
</dbReference>
<keyword evidence="1" id="KW-0802">TPR repeat</keyword>
<dbReference type="Pfam" id="PF13181">
    <property type="entry name" value="TPR_8"/>
    <property type="match status" value="2"/>
</dbReference>
<keyword evidence="6" id="KW-1185">Reference proteome</keyword>
<feature type="repeat" description="TPR" evidence="1">
    <location>
        <begin position="145"/>
        <end position="178"/>
    </location>
</feature>
<dbReference type="GO" id="GO:0000155">
    <property type="term" value="F:phosphorelay sensor kinase activity"/>
    <property type="evidence" value="ECO:0007669"/>
    <property type="project" value="InterPro"/>
</dbReference>
<dbReference type="EMBL" id="BBML01000001">
    <property type="protein sequence ID" value="GAK95728.1"/>
    <property type="molecule type" value="Genomic_DNA"/>
</dbReference>
<dbReference type="PANTHER" id="PTHR34220">
    <property type="entry name" value="SENSOR HISTIDINE KINASE YPDA"/>
    <property type="match status" value="1"/>
</dbReference>
<dbReference type="SUPFAM" id="SSF55874">
    <property type="entry name" value="ATPase domain of HSP90 chaperone/DNA topoisomerase II/histidine kinase"/>
    <property type="match status" value="1"/>
</dbReference>
<dbReference type="PROSITE" id="PS50005">
    <property type="entry name" value="TPR"/>
    <property type="match status" value="1"/>
</dbReference>
<dbReference type="AlphaFoldDB" id="A0A090Q1X2"/>
<keyword evidence="2" id="KW-0175">Coiled coil</keyword>
<dbReference type="InterPro" id="IPR011990">
    <property type="entry name" value="TPR-like_helical_dom_sf"/>
</dbReference>
<name>A0A090Q1X2_9FLAO</name>